<evidence type="ECO:0000313" key="8">
    <source>
        <dbReference type="Proteomes" id="UP000005396"/>
    </source>
</evidence>
<dbReference type="GO" id="GO:0006631">
    <property type="term" value="P:fatty acid metabolic process"/>
    <property type="evidence" value="ECO:0007669"/>
    <property type="project" value="InterPro"/>
</dbReference>
<accession>A8S5Q0</accession>
<dbReference type="GO" id="GO:0070403">
    <property type="term" value="F:NAD+ binding"/>
    <property type="evidence" value="ECO:0007669"/>
    <property type="project" value="InterPro"/>
</dbReference>
<dbReference type="InterPro" id="IPR036291">
    <property type="entry name" value="NAD(P)-bd_dom_sf"/>
</dbReference>
<dbReference type="PaxDb" id="411902-CLOBOL_07278"/>
<dbReference type="eggNOG" id="COG1250">
    <property type="taxonomic scope" value="Bacteria"/>
</dbReference>
<dbReference type="RefSeq" id="WP_002568794.1">
    <property type="nucleotide sequence ID" value="NZ_DS480725.1"/>
</dbReference>
<evidence type="ECO:0000256" key="2">
    <source>
        <dbReference type="ARBA" id="ARBA00009463"/>
    </source>
</evidence>
<dbReference type="InterPro" id="IPR006108">
    <property type="entry name" value="3HC_DH_C"/>
</dbReference>
<evidence type="ECO:0000259" key="5">
    <source>
        <dbReference type="Pfam" id="PF00725"/>
    </source>
</evidence>
<reference evidence="7 8" key="2">
    <citation type="submission" date="2007-09" db="EMBL/GenBank/DDBJ databases">
        <title>Draft genome sequence of Clostridium bolteae (ATCC BAA-613).</title>
        <authorList>
            <person name="Sudarsanam P."/>
            <person name="Ley R."/>
            <person name="Guruge J."/>
            <person name="Turnbaugh P.J."/>
            <person name="Mahowald M."/>
            <person name="Liep D."/>
            <person name="Gordon J."/>
        </authorList>
    </citation>
    <scope>NUCLEOTIDE SEQUENCE [LARGE SCALE GENOMIC DNA]</scope>
    <source>
        <strain evidence="8">ATCC BAA-613 / DSM 15670 / CCUG 46953 / JCM 12243 / WAL 16351</strain>
    </source>
</reference>
<protein>
    <recommendedName>
        <fullName evidence="9">3-hydroxybutyryl-CoA dehydrogenase</fullName>
    </recommendedName>
</protein>
<evidence type="ECO:0000259" key="6">
    <source>
        <dbReference type="Pfam" id="PF02737"/>
    </source>
</evidence>
<evidence type="ECO:0000313" key="7">
    <source>
        <dbReference type="EMBL" id="EDP12524.1"/>
    </source>
</evidence>
<feature type="domain" description="3-hydroxyacyl-CoA dehydrogenase NAD binding" evidence="6">
    <location>
        <begin position="10"/>
        <end position="188"/>
    </location>
</feature>
<dbReference type="EMBL" id="ABCC02000076">
    <property type="protein sequence ID" value="EDP12524.1"/>
    <property type="molecule type" value="Genomic_DNA"/>
</dbReference>
<dbReference type="Pfam" id="PF00725">
    <property type="entry name" value="3HCDH"/>
    <property type="match status" value="1"/>
</dbReference>
<proteinExistence type="inferred from homology"/>
<organism evidence="7 8">
    <name type="scientific">Enterocloster bolteae (strain ATCC BAA-613 / DSM 15670 / CCUG 46953 / JCM 12243 / WAL 16351)</name>
    <name type="common">Clostridium bolteae</name>
    <dbReference type="NCBI Taxonomy" id="411902"/>
    <lineage>
        <taxon>Bacteria</taxon>
        <taxon>Bacillati</taxon>
        <taxon>Bacillota</taxon>
        <taxon>Clostridia</taxon>
        <taxon>Lachnospirales</taxon>
        <taxon>Lachnospiraceae</taxon>
        <taxon>Enterocloster</taxon>
    </lineage>
</organism>
<feature type="site" description="Important for catalytic activity" evidence="4">
    <location>
        <position position="145"/>
    </location>
</feature>
<dbReference type="GO" id="GO:0016616">
    <property type="term" value="F:oxidoreductase activity, acting on the CH-OH group of donors, NAD or NADP as acceptor"/>
    <property type="evidence" value="ECO:0007669"/>
    <property type="project" value="InterPro"/>
</dbReference>
<reference evidence="7 8" key="1">
    <citation type="submission" date="2007-08" db="EMBL/GenBank/DDBJ databases">
        <authorList>
            <person name="Fulton L."/>
            <person name="Clifton S."/>
            <person name="Fulton B."/>
            <person name="Xu J."/>
            <person name="Minx P."/>
            <person name="Pepin K.H."/>
            <person name="Johnson M."/>
            <person name="Thiruvilangam P."/>
            <person name="Bhonagiri V."/>
            <person name="Nash W.E."/>
            <person name="Mardis E.R."/>
            <person name="Wilson R.K."/>
        </authorList>
    </citation>
    <scope>NUCLEOTIDE SEQUENCE [LARGE SCALE GENOMIC DNA]</scope>
    <source>
        <strain evidence="8">ATCC BAA-613 / DSM 15670 / CCUG 46953 / JCM 12243 / WAL 16351</strain>
    </source>
</reference>
<dbReference type="Gene3D" id="1.10.1040.10">
    <property type="entry name" value="N-(1-d-carboxylethyl)-l-norvaline Dehydrogenase, domain 2"/>
    <property type="match status" value="1"/>
</dbReference>
<evidence type="ECO:0008006" key="9">
    <source>
        <dbReference type="Google" id="ProtNLM"/>
    </source>
</evidence>
<evidence type="ECO:0000256" key="3">
    <source>
        <dbReference type="ARBA" id="ARBA00023002"/>
    </source>
</evidence>
<dbReference type="InterPro" id="IPR022694">
    <property type="entry name" value="3-OHacyl-CoA_DH"/>
</dbReference>
<evidence type="ECO:0000256" key="4">
    <source>
        <dbReference type="PIRSR" id="PIRSR000105-1"/>
    </source>
</evidence>
<comment type="caution">
    <text evidence="7">The sequence shown here is derived from an EMBL/GenBank/DDBJ whole genome shotgun (WGS) entry which is preliminary data.</text>
</comment>
<dbReference type="SUPFAM" id="SSF48179">
    <property type="entry name" value="6-phosphogluconate dehydrogenase C-terminal domain-like"/>
    <property type="match status" value="1"/>
</dbReference>
<feature type="domain" description="3-hydroxyacyl-CoA dehydrogenase C-terminal" evidence="5">
    <location>
        <begin position="192"/>
        <end position="290"/>
    </location>
</feature>
<sequence>MRNQDVSQWKVAVLGAGSMGQCIAQFMAMNSHQVFLYNRTPSNLANALVQMENNLQTLVSLGQMKAGDIPDIMNRIAGSSDLKGSVEQADIVIENLAESEEVKKNIFTQLDEYCDKDVILSSDTSTMDIFSFLEVSHPERLVITHFFNPAHVMPLVELVRGPETSDEVAGATKHFLEDTGKQVAVLNKCIPGFILNRITLSVFREAAHLVESGVATPEDIDKAVTSTFGPRYTFEGPFGLSDFAGIDIYERLATLLPPVLCSDTECPKLLHKMVQEGKLGVKSGEGFYRYDDEKAARRDRDSKIMKMLAAIQEVNKRG</sequence>
<dbReference type="InterPro" id="IPR008927">
    <property type="entry name" value="6-PGluconate_DH-like_C_sf"/>
</dbReference>
<dbReference type="PANTHER" id="PTHR48075">
    <property type="entry name" value="3-HYDROXYACYL-COA DEHYDROGENASE FAMILY PROTEIN"/>
    <property type="match status" value="1"/>
</dbReference>
<name>A8S5Q0_ENTBW</name>
<dbReference type="InterPro" id="IPR013328">
    <property type="entry name" value="6PGD_dom2"/>
</dbReference>
<gene>
    <name evidence="7" type="ORF">CLOBOL_07278</name>
</gene>
<evidence type="ECO:0000256" key="1">
    <source>
        <dbReference type="ARBA" id="ARBA00005086"/>
    </source>
</evidence>
<keyword evidence="3" id="KW-0560">Oxidoreductase</keyword>
<dbReference type="SUPFAM" id="SSF51735">
    <property type="entry name" value="NAD(P)-binding Rossmann-fold domains"/>
    <property type="match status" value="1"/>
</dbReference>
<dbReference type="AlphaFoldDB" id="A8S5Q0"/>
<dbReference type="Pfam" id="PF02737">
    <property type="entry name" value="3HCDH_N"/>
    <property type="match status" value="1"/>
</dbReference>
<dbReference type="HOGENOM" id="CLU_009834_2_0_9"/>
<dbReference type="PANTHER" id="PTHR48075:SF5">
    <property type="entry name" value="3-HYDROXYBUTYRYL-COA DEHYDROGENASE"/>
    <property type="match status" value="1"/>
</dbReference>
<dbReference type="PIRSF" id="PIRSF000105">
    <property type="entry name" value="HCDH"/>
    <property type="match status" value="1"/>
</dbReference>
<dbReference type="Proteomes" id="UP000005396">
    <property type="component" value="Unassembled WGS sequence"/>
</dbReference>
<comment type="similarity">
    <text evidence="2">Belongs to the 3-hydroxyacyl-CoA dehydrogenase family.</text>
</comment>
<comment type="pathway">
    <text evidence="1">Lipid metabolism; butanoate metabolism.</text>
</comment>
<dbReference type="Gene3D" id="3.40.50.720">
    <property type="entry name" value="NAD(P)-binding Rossmann-like Domain"/>
    <property type="match status" value="1"/>
</dbReference>
<dbReference type="InterPro" id="IPR006176">
    <property type="entry name" value="3-OHacyl-CoA_DH_NAD-bd"/>
</dbReference>